<dbReference type="Proteomes" id="UP000708208">
    <property type="component" value="Unassembled WGS sequence"/>
</dbReference>
<accession>A0A8J2KBI1</accession>
<gene>
    <name evidence="1" type="ORF">AFUS01_LOCUS21102</name>
</gene>
<protein>
    <submittedName>
        <fullName evidence="1">Uncharacterized protein</fullName>
    </submittedName>
</protein>
<organism evidence="1 2">
    <name type="scientific">Allacma fusca</name>
    <dbReference type="NCBI Taxonomy" id="39272"/>
    <lineage>
        <taxon>Eukaryota</taxon>
        <taxon>Metazoa</taxon>
        <taxon>Ecdysozoa</taxon>
        <taxon>Arthropoda</taxon>
        <taxon>Hexapoda</taxon>
        <taxon>Collembola</taxon>
        <taxon>Symphypleona</taxon>
        <taxon>Sminthuridae</taxon>
        <taxon>Allacma</taxon>
    </lineage>
</organism>
<dbReference type="EMBL" id="CAJVCH010234543">
    <property type="protein sequence ID" value="CAG7732594.1"/>
    <property type="molecule type" value="Genomic_DNA"/>
</dbReference>
<sequence>MFRRIRPKIRAIESASSSESVLKSIKNITLTQKEKEAVAKRFKDTAKITFQEHIQELPSSFRELEKSTYAEGYLMFGTTKALKMYSSNGNKPVLLRSDNIQLSKDDRNRGTRKTEMRLQHSLQLPDKQGLAGGTRRGHFCRIS</sequence>
<name>A0A8J2KBI1_9HEXA</name>
<dbReference type="AlphaFoldDB" id="A0A8J2KBI1"/>
<comment type="caution">
    <text evidence="1">The sequence shown here is derived from an EMBL/GenBank/DDBJ whole genome shotgun (WGS) entry which is preliminary data.</text>
</comment>
<evidence type="ECO:0000313" key="1">
    <source>
        <dbReference type="EMBL" id="CAG7732594.1"/>
    </source>
</evidence>
<evidence type="ECO:0000313" key="2">
    <source>
        <dbReference type="Proteomes" id="UP000708208"/>
    </source>
</evidence>
<proteinExistence type="predicted"/>
<keyword evidence="2" id="KW-1185">Reference proteome</keyword>
<reference evidence="1" key="1">
    <citation type="submission" date="2021-06" db="EMBL/GenBank/DDBJ databases">
        <authorList>
            <person name="Hodson N. C."/>
            <person name="Mongue J. A."/>
            <person name="Jaron S. K."/>
        </authorList>
    </citation>
    <scope>NUCLEOTIDE SEQUENCE</scope>
</reference>